<evidence type="ECO:0000313" key="2">
    <source>
        <dbReference type="Proteomes" id="UP001597512"/>
    </source>
</evidence>
<keyword evidence="2" id="KW-1185">Reference proteome</keyword>
<protein>
    <submittedName>
        <fullName evidence="1">Uncharacterized protein</fullName>
    </submittedName>
</protein>
<dbReference type="EMBL" id="JBHUOM010000012">
    <property type="protein sequence ID" value="MFD2935317.1"/>
    <property type="molecule type" value="Genomic_DNA"/>
</dbReference>
<dbReference type="RefSeq" id="WP_381502987.1">
    <property type="nucleotide sequence ID" value="NZ_JBHUOM010000012.1"/>
</dbReference>
<sequence>MSSHEEFGLWSSLPSTKWLTEPLQSRLLAILGQSKPFRQFKEAIDRAGPHRLAWFAFGDKQKIEWLKYELTLAD</sequence>
<organism evidence="1 2">
    <name type="scientific">Spirosoma flavum</name>
    <dbReference type="NCBI Taxonomy" id="2048557"/>
    <lineage>
        <taxon>Bacteria</taxon>
        <taxon>Pseudomonadati</taxon>
        <taxon>Bacteroidota</taxon>
        <taxon>Cytophagia</taxon>
        <taxon>Cytophagales</taxon>
        <taxon>Cytophagaceae</taxon>
        <taxon>Spirosoma</taxon>
    </lineage>
</organism>
<name>A0ABW6ALD9_9BACT</name>
<reference evidence="2" key="1">
    <citation type="journal article" date="2019" name="Int. J. Syst. Evol. Microbiol.">
        <title>The Global Catalogue of Microorganisms (GCM) 10K type strain sequencing project: providing services to taxonomists for standard genome sequencing and annotation.</title>
        <authorList>
            <consortium name="The Broad Institute Genomics Platform"/>
            <consortium name="The Broad Institute Genome Sequencing Center for Infectious Disease"/>
            <person name="Wu L."/>
            <person name="Ma J."/>
        </authorList>
    </citation>
    <scope>NUCLEOTIDE SEQUENCE [LARGE SCALE GENOMIC DNA]</scope>
    <source>
        <strain evidence="2">KCTC 52490</strain>
    </source>
</reference>
<accession>A0ABW6ALD9</accession>
<proteinExistence type="predicted"/>
<gene>
    <name evidence="1" type="ORF">ACFS25_16130</name>
</gene>
<evidence type="ECO:0000313" key="1">
    <source>
        <dbReference type="EMBL" id="MFD2935317.1"/>
    </source>
</evidence>
<comment type="caution">
    <text evidence="1">The sequence shown here is derived from an EMBL/GenBank/DDBJ whole genome shotgun (WGS) entry which is preliminary data.</text>
</comment>
<dbReference type="Proteomes" id="UP001597512">
    <property type="component" value="Unassembled WGS sequence"/>
</dbReference>